<gene>
    <name evidence="7" type="ORF">DPQ25_02385</name>
</gene>
<proteinExistence type="predicted"/>
<dbReference type="PROSITE" id="PS51352">
    <property type="entry name" value="THIOREDOXIN_2"/>
    <property type="match status" value="1"/>
</dbReference>
<evidence type="ECO:0000256" key="2">
    <source>
        <dbReference type="ARBA" id="ARBA00022862"/>
    </source>
</evidence>
<evidence type="ECO:0000259" key="6">
    <source>
        <dbReference type="PROSITE" id="PS51352"/>
    </source>
</evidence>
<keyword evidence="8" id="KW-1185">Reference proteome</keyword>
<evidence type="ECO:0000313" key="8">
    <source>
        <dbReference type="Proteomes" id="UP000249377"/>
    </source>
</evidence>
<evidence type="ECO:0000256" key="5">
    <source>
        <dbReference type="ARBA" id="ARBA00023284"/>
    </source>
</evidence>
<dbReference type="EMBL" id="QLYR01000001">
    <property type="protein sequence ID" value="RAQ30372.1"/>
    <property type="molecule type" value="Genomic_DNA"/>
</dbReference>
<dbReference type="Pfam" id="PF08534">
    <property type="entry name" value="Redoxin"/>
    <property type="match status" value="1"/>
</dbReference>
<keyword evidence="3" id="KW-0560">Oxidoreductase</keyword>
<dbReference type="Gene3D" id="3.40.30.10">
    <property type="entry name" value="Glutaredoxin"/>
    <property type="match status" value="1"/>
</dbReference>
<dbReference type="InterPro" id="IPR050455">
    <property type="entry name" value="Tpx_Peroxidase_subfamily"/>
</dbReference>
<name>A0A328UHX0_9FIRM</name>
<comment type="caution">
    <text evidence="7">The sequence shown here is derived from an EMBL/GenBank/DDBJ whole genome shotgun (WGS) entry which is preliminary data.</text>
</comment>
<dbReference type="PROSITE" id="PS01265">
    <property type="entry name" value="TPX"/>
    <property type="match status" value="1"/>
</dbReference>
<keyword evidence="2" id="KW-0049">Antioxidant</keyword>
<sequence length="168" mass="18188">MTITFKGAQLTLCGSPLHAGDRMPGFVLIDQDLKEVDSRKLSGTRIFLTVPSLDTGVCDQEVRRFNQAAADLPGVSIYAVSLDLPFAQSRWCGAAGVNAVRTLSDYRDHSFGRSTATRINELGLLTRAVFVVDAGNKIAYAEYVPEVTNHPDYDAALSAVKKLIGRPS</sequence>
<dbReference type="InterPro" id="IPR002065">
    <property type="entry name" value="TPX"/>
</dbReference>
<dbReference type="InterPro" id="IPR036249">
    <property type="entry name" value="Thioredoxin-like_sf"/>
</dbReference>
<dbReference type="NCBIfam" id="NF001808">
    <property type="entry name" value="PRK00522.1"/>
    <property type="match status" value="1"/>
</dbReference>
<dbReference type="PANTHER" id="PTHR43110:SF1">
    <property type="entry name" value="THIOL PEROXIDASE"/>
    <property type="match status" value="1"/>
</dbReference>
<keyword evidence="5" id="KW-0676">Redox-active center</keyword>
<dbReference type="InterPro" id="IPR013740">
    <property type="entry name" value="Redoxin"/>
</dbReference>
<dbReference type="SUPFAM" id="SSF52833">
    <property type="entry name" value="Thioredoxin-like"/>
    <property type="match status" value="1"/>
</dbReference>
<dbReference type="AlphaFoldDB" id="A0A328UHX0"/>
<evidence type="ECO:0000256" key="3">
    <source>
        <dbReference type="ARBA" id="ARBA00023002"/>
    </source>
</evidence>
<evidence type="ECO:0000313" key="7">
    <source>
        <dbReference type="EMBL" id="RAQ30372.1"/>
    </source>
</evidence>
<reference evidence="7 8" key="1">
    <citation type="submission" date="2018-06" db="EMBL/GenBank/DDBJ databases">
        <title>Noncontiguous genome sequence of Ruminococcaceae bacterium ASD2818.</title>
        <authorList>
            <person name="Chaplin A.V."/>
            <person name="Sokolova S.R."/>
            <person name="Kochetkova T.O."/>
            <person name="Goltsov A.Y."/>
            <person name="Trofimov D.Y."/>
            <person name="Efimov B.A."/>
        </authorList>
    </citation>
    <scope>NUCLEOTIDE SEQUENCE [LARGE SCALE GENOMIC DNA]</scope>
    <source>
        <strain evidence="7 8">ASD2818</strain>
    </source>
</reference>
<dbReference type="RefSeq" id="WP_112331569.1">
    <property type="nucleotide sequence ID" value="NZ_JADPHD010000001.1"/>
</dbReference>
<dbReference type="Proteomes" id="UP000249377">
    <property type="component" value="Unassembled WGS sequence"/>
</dbReference>
<dbReference type="CDD" id="cd03014">
    <property type="entry name" value="PRX_Atyp2cys"/>
    <property type="match status" value="1"/>
</dbReference>
<evidence type="ECO:0000256" key="1">
    <source>
        <dbReference type="ARBA" id="ARBA00022559"/>
    </source>
</evidence>
<dbReference type="GO" id="GO:0008379">
    <property type="term" value="F:thioredoxin peroxidase activity"/>
    <property type="evidence" value="ECO:0007669"/>
    <property type="project" value="InterPro"/>
</dbReference>
<dbReference type="PANTHER" id="PTHR43110">
    <property type="entry name" value="THIOL PEROXIDASE"/>
    <property type="match status" value="1"/>
</dbReference>
<keyword evidence="4" id="KW-1015">Disulfide bond</keyword>
<dbReference type="InterPro" id="IPR018219">
    <property type="entry name" value="Tpx_CS"/>
</dbReference>
<accession>A0A328UHX0</accession>
<organism evidence="7 8">
    <name type="scientific">Hydrogeniiclostridium mannosilyticum</name>
    <dbReference type="NCBI Taxonomy" id="2764322"/>
    <lineage>
        <taxon>Bacteria</taxon>
        <taxon>Bacillati</taxon>
        <taxon>Bacillota</taxon>
        <taxon>Clostridia</taxon>
        <taxon>Eubacteriales</taxon>
        <taxon>Acutalibacteraceae</taxon>
        <taxon>Hydrogeniiclostridium</taxon>
    </lineage>
</organism>
<evidence type="ECO:0000256" key="4">
    <source>
        <dbReference type="ARBA" id="ARBA00023157"/>
    </source>
</evidence>
<keyword evidence="1 7" id="KW-0575">Peroxidase</keyword>
<feature type="domain" description="Thioredoxin" evidence="6">
    <location>
        <begin position="17"/>
        <end position="165"/>
    </location>
</feature>
<protein>
    <submittedName>
        <fullName evidence="7">Thiol peroxidase</fullName>
    </submittedName>
</protein>
<dbReference type="InterPro" id="IPR013766">
    <property type="entry name" value="Thioredoxin_domain"/>
</dbReference>